<keyword evidence="3" id="KW-1185">Reference proteome</keyword>
<evidence type="ECO:0000259" key="1">
    <source>
        <dbReference type="Pfam" id="PF13360"/>
    </source>
</evidence>
<name>A0A512BAB2_9BACT</name>
<evidence type="ECO:0000313" key="2">
    <source>
        <dbReference type="EMBL" id="GEO08893.1"/>
    </source>
</evidence>
<dbReference type="AlphaFoldDB" id="A0A512BAB2"/>
<dbReference type="Pfam" id="PF13360">
    <property type="entry name" value="PQQ_2"/>
    <property type="match status" value="1"/>
</dbReference>
<evidence type="ECO:0000313" key="3">
    <source>
        <dbReference type="Proteomes" id="UP000321513"/>
    </source>
</evidence>
<dbReference type="InterPro" id="IPR015943">
    <property type="entry name" value="WD40/YVTN_repeat-like_dom_sf"/>
</dbReference>
<protein>
    <recommendedName>
        <fullName evidence="1">Pyrrolo-quinoline quinone repeat domain-containing protein</fullName>
    </recommendedName>
</protein>
<gene>
    <name evidence="2" type="ORF">SAE01_13890</name>
</gene>
<dbReference type="SUPFAM" id="SSF50998">
    <property type="entry name" value="Quinoprotein alcohol dehydrogenase-like"/>
    <property type="match status" value="1"/>
</dbReference>
<organism evidence="2 3">
    <name type="scientific">Segetibacter aerophilus</name>
    <dbReference type="NCBI Taxonomy" id="670293"/>
    <lineage>
        <taxon>Bacteria</taxon>
        <taxon>Pseudomonadati</taxon>
        <taxon>Bacteroidota</taxon>
        <taxon>Chitinophagia</taxon>
        <taxon>Chitinophagales</taxon>
        <taxon>Chitinophagaceae</taxon>
        <taxon>Segetibacter</taxon>
    </lineage>
</organism>
<dbReference type="Gene3D" id="2.130.10.10">
    <property type="entry name" value="YVTN repeat-like/Quinoprotein amine dehydrogenase"/>
    <property type="match status" value="1"/>
</dbReference>
<sequence>MKWDFNGVRDFVMTKPLLYKGKAYFGSWGSEFYALNMSTGKLTWKWKDTSTTRMFSPAGCRPVATNGKVFIVAPDQYMTCFDATDGHIVSRYYA</sequence>
<dbReference type="RefSeq" id="WP_218029103.1">
    <property type="nucleotide sequence ID" value="NZ_BJYT01000004.1"/>
</dbReference>
<feature type="domain" description="Pyrrolo-quinoline quinone repeat" evidence="1">
    <location>
        <begin position="21"/>
        <end position="88"/>
    </location>
</feature>
<dbReference type="Proteomes" id="UP000321513">
    <property type="component" value="Unassembled WGS sequence"/>
</dbReference>
<dbReference type="InterPro" id="IPR018391">
    <property type="entry name" value="PQQ_b-propeller_rpt"/>
</dbReference>
<reference evidence="2 3" key="1">
    <citation type="submission" date="2019-07" db="EMBL/GenBank/DDBJ databases">
        <title>Whole genome shotgun sequence of Segetibacter aerophilus NBRC 106135.</title>
        <authorList>
            <person name="Hosoyama A."/>
            <person name="Uohara A."/>
            <person name="Ohji S."/>
            <person name="Ichikawa N."/>
        </authorList>
    </citation>
    <scope>NUCLEOTIDE SEQUENCE [LARGE SCALE GENOMIC DNA]</scope>
    <source>
        <strain evidence="2 3">NBRC 106135</strain>
    </source>
</reference>
<dbReference type="InterPro" id="IPR011047">
    <property type="entry name" value="Quinoprotein_ADH-like_sf"/>
</dbReference>
<proteinExistence type="predicted"/>
<comment type="caution">
    <text evidence="2">The sequence shown here is derived from an EMBL/GenBank/DDBJ whole genome shotgun (WGS) entry which is preliminary data.</text>
</comment>
<dbReference type="SMART" id="SM00564">
    <property type="entry name" value="PQQ"/>
    <property type="match status" value="2"/>
</dbReference>
<accession>A0A512BAB2</accession>
<dbReference type="InterPro" id="IPR002372">
    <property type="entry name" value="PQQ_rpt_dom"/>
</dbReference>
<dbReference type="EMBL" id="BJYT01000004">
    <property type="protein sequence ID" value="GEO08893.1"/>
    <property type="molecule type" value="Genomic_DNA"/>
</dbReference>